<evidence type="ECO:0000313" key="1">
    <source>
        <dbReference type="EMBL" id="XAO73335.1"/>
    </source>
</evidence>
<organism evidence="1 2">
    <name type="scientific">Chryseobacterium endophyticum</name>
    <dbReference type="NCBI Taxonomy" id="1854762"/>
    <lineage>
        <taxon>Bacteria</taxon>
        <taxon>Pseudomonadati</taxon>
        <taxon>Bacteroidota</taxon>
        <taxon>Flavobacteriia</taxon>
        <taxon>Flavobacteriales</taxon>
        <taxon>Weeksellaceae</taxon>
        <taxon>Chryseobacterium group</taxon>
        <taxon>Chryseobacterium</taxon>
    </lineage>
</organism>
<reference evidence="1 2" key="1">
    <citation type="submission" date="2024-04" db="EMBL/GenBank/DDBJ databases">
        <title>Genome sequencing and assembly of rice foliar adapted Chryseobacterium endophyticum OsEnb-ALM-A6.</title>
        <authorList>
            <person name="Kumar S."/>
            <person name="Javed M."/>
            <person name="Chouhan V."/>
            <person name="Charishma K."/>
            <person name="Patel A."/>
            <person name="Kumar M."/>
            <person name="Sahu K.P."/>
            <person name="Kumar A."/>
        </authorList>
    </citation>
    <scope>NUCLEOTIDE SEQUENCE [LARGE SCALE GENOMIC DNA]</scope>
    <source>
        <strain evidence="1 2">OsEnb-ALM-A6</strain>
    </source>
</reference>
<gene>
    <name evidence="1" type="ORF">AAFP95_16435</name>
</gene>
<protein>
    <submittedName>
        <fullName evidence="1">Uncharacterized protein</fullName>
    </submittedName>
</protein>
<dbReference type="RefSeq" id="WP_345765853.1">
    <property type="nucleotide sequence ID" value="NZ_CP154834.1"/>
</dbReference>
<sequence>MLFTLSKNDIAYIPDELLTDEQILEINWNDKKEIIPKLFVVKEMTPSRNEIVFQHLYKSDSIRVNGDEAENILNTEKLEEQIKYGDTNMWKRCIKVEIDKLGKGIKPYWEK</sequence>
<accession>A0AAU6WKR4</accession>
<proteinExistence type="predicted"/>
<evidence type="ECO:0000313" key="2">
    <source>
        <dbReference type="Proteomes" id="UP001463665"/>
    </source>
</evidence>
<dbReference type="Proteomes" id="UP001463665">
    <property type="component" value="Chromosome"/>
</dbReference>
<keyword evidence="2" id="KW-1185">Reference proteome</keyword>
<dbReference type="AlphaFoldDB" id="A0AAU6WKR4"/>
<name>A0AAU6WKR4_9FLAO</name>
<dbReference type="EMBL" id="CP154834">
    <property type="protein sequence ID" value="XAO73335.1"/>
    <property type="molecule type" value="Genomic_DNA"/>
</dbReference>